<evidence type="ECO:0000313" key="6">
    <source>
        <dbReference type="EMBL" id="GAB58004.1"/>
    </source>
</evidence>
<dbReference type="STRING" id="562729.RNAN_0975"/>
<feature type="domain" description="Luciferase-like" evidence="5">
    <location>
        <begin position="21"/>
        <end position="243"/>
    </location>
</feature>
<dbReference type="Pfam" id="PF00296">
    <property type="entry name" value="Bac_luciferase"/>
    <property type="match status" value="1"/>
</dbReference>
<dbReference type="PANTHER" id="PTHR30011">
    <property type="entry name" value="ALKANESULFONATE MONOOXYGENASE-RELATED"/>
    <property type="match status" value="1"/>
</dbReference>
<protein>
    <submittedName>
        <fullName evidence="6">Luciferase-like monooxygenase</fullName>
    </submittedName>
</protein>
<dbReference type="InterPro" id="IPR051260">
    <property type="entry name" value="Diverse_substr_monoxygenases"/>
</dbReference>
<keyword evidence="2" id="KW-0288">FMN</keyword>
<dbReference type="NCBIfam" id="TIGR03571">
    <property type="entry name" value="lucif_BA3436"/>
    <property type="match status" value="1"/>
</dbReference>
<evidence type="ECO:0000256" key="2">
    <source>
        <dbReference type="ARBA" id="ARBA00022643"/>
    </source>
</evidence>
<evidence type="ECO:0000256" key="4">
    <source>
        <dbReference type="ARBA" id="ARBA00023033"/>
    </source>
</evidence>
<evidence type="ECO:0000259" key="5">
    <source>
        <dbReference type="Pfam" id="PF00296"/>
    </source>
</evidence>
<evidence type="ECO:0000256" key="1">
    <source>
        <dbReference type="ARBA" id="ARBA00022630"/>
    </source>
</evidence>
<dbReference type="InterPro" id="IPR036661">
    <property type="entry name" value="Luciferase-like_sf"/>
</dbReference>
<dbReference type="PANTHER" id="PTHR30011:SF16">
    <property type="entry name" value="C2H2 FINGER DOMAIN TRANSCRIPTION FACTOR (EUROFUNG)-RELATED"/>
    <property type="match status" value="1"/>
</dbReference>
<sequence>MSFQAINKAYNETFKPGRLSLGIFVPIENHAYTAVPTMQQHLQRVQLVEELGFSAVWLRDVPFNVPTFGDAGQLFDPFVYLGYLAGNTSRIALGVSSIVLPLRHPAHVAKAAASADVLSGGRILLGVASGDRPEEYPAFNRPFESRGESFRASIEYIRESWSNTQGFTNAFGSPGRGIDLLPKPAAGTLPLLITGSSRQSPDWLARNGDGWITYPRRIDAQAAIITDWRKRMDEAGIVDKPAMQSLYIDLQENPNAAPRPIHLGFSSGVNALRSYLRQLQQIGINHVGLNLRFNTTDVEATLKRLAEELLPDFN</sequence>
<proteinExistence type="predicted"/>
<name>I1DVC6_9GAMM</name>
<dbReference type="GO" id="GO:0004497">
    <property type="term" value="F:monooxygenase activity"/>
    <property type="evidence" value="ECO:0007669"/>
    <property type="project" value="UniProtKB-KW"/>
</dbReference>
<dbReference type="InterPro" id="IPR020020">
    <property type="entry name" value="Luciferase-type_oxidoreductase"/>
</dbReference>
<dbReference type="SUPFAM" id="SSF51679">
    <property type="entry name" value="Bacterial luciferase-like"/>
    <property type="match status" value="1"/>
</dbReference>
<organism evidence="6 7">
    <name type="scientific">Rheinheimera nanhaiensis E407-8</name>
    <dbReference type="NCBI Taxonomy" id="562729"/>
    <lineage>
        <taxon>Bacteria</taxon>
        <taxon>Pseudomonadati</taxon>
        <taxon>Pseudomonadota</taxon>
        <taxon>Gammaproteobacteria</taxon>
        <taxon>Chromatiales</taxon>
        <taxon>Chromatiaceae</taxon>
        <taxon>Rheinheimera</taxon>
    </lineage>
</organism>
<dbReference type="RefSeq" id="WP_008219294.1">
    <property type="nucleotide sequence ID" value="NZ_BAFK01000004.1"/>
</dbReference>
<dbReference type="InterPro" id="IPR011251">
    <property type="entry name" value="Luciferase-like_dom"/>
</dbReference>
<reference evidence="6 7" key="1">
    <citation type="journal article" date="2012" name="J. Bacteriol.">
        <title>Genome Sequence of the Protease-Producing Bacterium Rheinheimera nanhaiensis E407-8T, Isolated from Deep-Sea Sediment of the South China Sea.</title>
        <authorList>
            <person name="Zhang X.-Y."/>
            <person name="Zhang Y.-J."/>
            <person name="Qin Q.-L."/>
            <person name="Xie B.-B."/>
            <person name="Chen X.-L."/>
            <person name="Zhou B.-C."/>
            <person name="Zhang Y.-Z."/>
        </authorList>
    </citation>
    <scope>NUCLEOTIDE SEQUENCE [LARGE SCALE GENOMIC DNA]</scope>
    <source>
        <strain evidence="6 7">E407-8</strain>
    </source>
</reference>
<dbReference type="Gene3D" id="3.20.20.30">
    <property type="entry name" value="Luciferase-like domain"/>
    <property type="match status" value="1"/>
</dbReference>
<keyword evidence="1" id="KW-0285">Flavoprotein</keyword>
<dbReference type="Proteomes" id="UP000004374">
    <property type="component" value="Unassembled WGS sequence"/>
</dbReference>
<dbReference type="GO" id="GO:0016705">
    <property type="term" value="F:oxidoreductase activity, acting on paired donors, with incorporation or reduction of molecular oxygen"/>
    <property type="evidence" value="ECO:0007669"/>
    <property type="project" value="InterPro"/>
</dbReference>
<dbReference type="AlphaFoldDB" id="I1DVC6"/>
<dbReference type="EMBL" id="BAFK01000004">
    <property type="protein sequence ID" value="GAB58004.1"/>
    <property type="molecule type" value="Genomic_DNA"/>
</dbReference>
<keyword evidence="4 6" id="KW-0503">Monooxygenase</keyword>
<gene>
    <name evidence="6" type="ORF">RNAN_0975</name>
</gene>
<dbReference type="OrthoDB" id="7239898at2"/>
<comment type="caution">
    <text evidence="6">The sequence shown here is derived from an EMBL/GenBank/DDBJ whole genome shotgun (WGS) entry which is preliminary data.</text>
</comment>
<accession>I1DVC6</accession>
<evidence type="ECO:0000313" key="7">
    <source>
        <dbReference type="Proteomes" id="UP000004374"/>
    </source>
</evidence>
<keyword evidence="7" id="KW-1185">Reference proteome</keyword>
<evidence type="ECO:0000256" key="3">
    <source>
        <dbReference type="ARBA" id="ARBA00023002"/>
    </source>
</evidence>
<keyword evidence="3" id="KW-0560">Oxidoreductase</keyword>